<dbReference type="AlphaFoldDB" id="A0A5Y2TEM5"/>
<protein>
    <submittedName>
        <fullName evidence="2">OmpH family outer membrane protein</fullName>
    </submittedName>
</protein>
<proteinExistence type="predicted"/>
<dbReference type="InterPro" id="IPR024930">
    <property type="entry name" value="Skp_dom_sf"/>
</dbReference>
<name>A0A5Y2TEM5_SALER</name>
<dbReference type="Gene3D" id="3.30.910.20">
    <property type="entry name" value="Skp domain"/>
    <property type="match status" value="1"/>
</dbReference>
<sequence length="180" mass="20685">MATTRSLPWLFILLLLSVFLCAVWFIFSSSGSQLNDKPGGIAYVSYDKILEESTILAQENIRNEEVIALANAASKRAEEKYYALPEPIRREIRIMNNMSKNNKLMAEKSNVRRISLKVISAEIEKYRVENHYSIVFNKDIALPPSDGRDISNLIINKIKGIEIEYGEYPIFSEVFLKQYE</sequence>
<feature type="transmembrane region" description="Helical" evidence="1">
    <location>
        <begin position="6"/>
        <end position="27"/>
    </location>
</feature>
<keyword evidence="1" id="KW-1133">Transmembrane helix</keyword>
<keyword evidence="1" id="KW-0472">Membrane</keyword>
<comment type="caution">
    <text evidence="2">The sequence shown here is derived from an EMBL/GenBank/DDBJ whole genome shotgun (WGS) entry which is preliminary data.</text>
</comment>
<keyword evidence="1" id="KW-0812">Transmembrane</keyword>
<dbReference type="SUPFAM" id="SSF111384">
    <property type="entry name" value="OmpH-like"/>
    <property type="match status" value="1"/>
</dbReference>
<evidence type="ECO:0000256" key="1">
    <source>
        <dbReference type="SAM" id="Phobius"/>
    </source>
</evidence>
<gene>
    <name evidence="2" type="ORF">C2A64_05010</name>
</gene>
<organism evidence="2">
    <name type="scientific">Salmonella enterica</name>
    <name type="common">Salmonella choleraesuis</name>
    <dbReference type="NCBI Taxonomy" id="28901"/>
    <lineage>
        <taxon>Bacteria</taxon>
        <taxon>Pseudomonadati</taxon>
        <taxon>Pseudomonadota</taxon>
        <taxon>Gammaproteobacteria</taxon>
        <taxon>Enterobacterales</taxon>
        <taxon>Enterobacteriaceae</taxon>
        <taxon>Salmonella</taxon>
    </lineage>
</organism>
<evidence type="ECO:0000313" key="2">
    <source>
        <dbReference type="EMBL" id="ECF7798960.1"/>
    </source>
</evidence>
<dbReference type="EMBL" id="AAIMHF010000003">
    <property type="protein sequence ID" value="ECF7798960.1"/>
    <property type="molecule type" value="Genomic_DNA"/>
</dbReference>
<accession>A0A5Y2TEM5</accession>
<reference evidence="2" key="1">
    <citation type="submission" date="2018-07" db="EMBL/GenBank/DDBJ databases">
        <authorList>
            <consortium name="PulseNet: The National Subtyping Network for Foodborne Disease Surveillance"/>
            <person name="Tarr C.L."/>
            <person name="Trees E."/>
            <person name="Katz L.S."/>
            <person name="Carleton-Romer H.A."/>
            <person name="Stroika S."/>
            <person name="Kucerova Z."/>
            <person name="Roache K.F."/>
            <person name="Sabol A.L."/>
            <person name="Besser J."/>
            <person name="Gerner-Smidt P."/>
        </authorList>
    </citation>
    <scope>NUCLEOTIDE SEQUENCE</scope>
    <source>
        <strain evidence="2">PNUSAS028423</strain>
    </source>
</reference>